<keyword evidence="1" id="KW-1133">Transmembrane helix</keyword>
<evidence type="ECO:0000256" key="1">
    <source>
        <dbReference type="SAM" id="Phobius"/>
    </source>
</evidence>
<evidence type="ECO:0000313" key="3">
    <source>
        <dbReference type="Proteomes" id="UP000249135"/>
    </source>
</evidence>
<organism evidence="2 3">
    <name type="scientific">Variovorax paradoxus</name>
    <dbReference type="NCBI Taxonomy" id="34073"/>
    <lineage>
        <taxon>Bacteria</taxon>
        <taxon>Pseudomonadati</taxon>
        <taxon>Pseudomonadota</taxon>
        <taxon>Betaproteobacteria</taxon>
        <taxon>Burkholderiales</taxon>
        <taxon>Comamonadaceae</taxon>
        <taxon>Variovorax</taxon>
    </lineage>
</organism>
<reference evidence="2 3" key="1">
    <citation type="submission" date="2017-08" db="EMBL/GenBank/DDBJ databases">
        <title>Infants hospitalized years apart are colonized by the same room-sourced microbial strains.</title>
        <authorList>
            <person name="Brooks B."/>
            <person name="Olm M.R."/>
            <person name="Firek B.A."/>
            <person name="Baker R."/>
            <person name="Thomas B.C."/>
            <person name="Morowitz M.J."/>
            <person name="Banfield J.F."/>
        </authorList>
    </citation>
    <scope>NUCLEOTIDE SEQUENCE [LARGE SCALE GENOMIC DNA]</scope>
    <source>
        <strain evidence="2">S2_005_003_R2_41</strain>
    </source>
</reference>
<keyword evidence="1" id="KW-0472">Membrane</keyword>
<evidence type="ECO:0000313" key="2">
    <source>
        <dbReference type="EMBL" id="PZQ62191.1"/>
    </source>
</evidence>
<dbReference type="EMBL" id="QFPP01000648">
    <property type="protein sequence ID" value="PZQ62191.1"/>
    <property type="molecule type" value="Genomic_DNA"/>
</dbReference>
<sequence>MAASGQELPFTSSLRHDRSEALQDMELSGKTALQALFAVAFVLSWAVLYLGGRLLRKMLPDSHPLKGKLSGTNLLHAAGLLGAALVAVYFAGVVILYG</sequence>
<name>A0A2W5P8R3_VARPD</name>
<proteinExistence type="predicted"/>
<comment type="caution">
    <text evidence="2">The sequence shown here is derived from an EMBL/GenBank/DDBJ whole genome shotgun (WGS) entry which is preliminary data.</text>
</comment>
<feature type="transmembrane region" description="Helical" evidence="1">
    <location>
        <begin position="73"/>
        <end position="97"/>
    </location>
</feature>
<protein>
    <submittedName>
        <fullName evidence="2">Uncharacterized protein</fullName>
    </submittedName>
</protein>
<dbReference type="Proteomes" id="UP000249135">
    <property type="component" value="Unassembled WGS sequence"/>
</dbReference>
<accession>A0A2W5P8R3</accession>
<gene>
    <name evidence="2" type="ORF">DI563_28725</name>
</gene>
<dbReference type="AlphaFoldDB" id="A0A2W5P8R3"/>
<keyword evidence="1" id="KW-0812">Transmembrane</keyword>
<feature type="transmembrane region" description="Helical" evidence="1">
    <location>
        <begin position="32"/>
        <end position="52"/>
    </location>
</feature>